<evidence type="ECO:0000259" key="4">
    <source>
        <dbReference type="PROSITE" id="PS50238"/>
    </source>
</evidence>
<evidence type="ECO:0000313" key="5">
    <source>
        <dbReference type="Proteomes" id="UP000695022"/>
    </source>
</evidence>
<evidence type="ECO:0000256" key="2">
    <source>
        <dbReference type="SAM" id="MobiDB-lite"/>
    </source>
</evidence>
<feature type="domain" description="Ras-associating" evidence="3">
    <location>
        <begin position="356"/>
        <end position="471"/>
    </location>
</feature>
<dbReference type="PROSITE" id="PS50238">
    <property type="entry name" value="RHOGAP"/>
    <property type="match status" value="1"/>
</dbReference>
<dbReference type="InterPro" id="IPR047887">
    <property type="entry name" value="ARHGAP20_PH"/>
</dbReference>
<accession>A0ABM1DPD7</accession>
<name>A0ABM1DPD7_PRICU</name>
<dbReference type="InterPro" id="IPR000198">
    <property type="entry name" value="RhoGAP_dom"/>
</dbReference>
<feature type="region of interest" description="Disordered" evidence="2">
    <location>
        <begin position="1"/>
        <end position="116"/>
    </location>
</feature>
<dbReference type="RefSeq" id="XP_014661808.1">
    <property type="nucleotide sequence ID" value="XM_014806322.1"/>
</dbReference>
<dbReference type="SUPFAM" id="SSF54236">
    <property type="entry name" value="Ubiquitin-like"/>
    <property type="match status" value="1"/>
</dbReference>
<dbReference type="PANTHER" id="PTHR23179:SF3">
    <property type="entry name" value="RHO GTPASE-ACTIVATING PROTEIN 20"/>
    <property type="match status" value="1"/>
</dbReference>
<dbReference type="Pfam" id="PF00620">
    <property type="entry name" value="RhoGAP"/>
    <property type="match status" value="1"/>
</dbReference>
<sequence>MPQKASAVMGLLQRIGSKSSPASPTTTPVATPKVKERKFNLRSASPGRSRHRRRGNLKDKAMRSLSLGRLNVRDDSPGGTFRWRDTEDTRTRSQSLNREEKREEADSMETEEKGLSHGDAQVERLWNYEKYIQELLLETQSVHPDFDELNRASARTSTMMKQLSEPQDVVHADVQNEYRLEKVQNLFPNDNLGLLGIYPQKAKTLQRRKTFAGKGYKNNFTLSLSPQMDIETRSVRSSLNNNTGRFYVMEGPVTLTSGVQVQDRHLFVFSDLLLIAKPNKSSTSYKLKHRVRVCELWFSDCLSIVCEATKHQETSFVIGWPTTNVVATFASPQLKNNWLAKLKELIAMGKEKEVPKTVVLKIYVSNSNNGAHYKSVTISNTETAAECVQKACNLFEINAVDAGNYQLWVTSGKEETYPLIGHEHPYSILMSLIRDSRHGDDLSSPLDLGQICVPDNQTHCQFRLVQRQKPTITDSPKKSKKRSPANLKSLFKRSGKLQESPSSDSSPAGTPTGKLFRHPLSDVCDAEGSLPKPIMELLRELFAQGPRTQGIFRRSANKRVCNELKQKLDTGEAVCMADISVLTSATVLKDFCRSMPYCLLMSNLYHEWAAAVEETDTAQKCANSKPWLESYQRLTSSYSDTSSASCGTSTAAAPTTR</sequence>
<gene>
    <name evidence="6" type="primary">LOC106804915</name>
</gene>
<feature type="region of interest" description="Disordered" evidence="2">
    <location>
        <begin position="463"/>
        <end position="519"/>
    </location>
</feature>
<dbReference type="GeneID" id="106804915"/>
<feature type="compositionally biased region" description="Basic and acidic residues" evidence="2">
    <location>
        <begin position="71"/>
        <end position="116"/>
    </location>
</feature>
<dbReference type="Proteomes" id="UP000695022">
    <property type="component" value="Unplaced"/>
</dbReference>
<dbReference type="InterPro" id="IPR001849">
    <property type="entry name" value="PH_domain"/>
</dbReference>
<dbReference type="SUPFAM" id="SSF48350">
    <property type="entry name" value="GTPase activation domain, GAP"/>
    <property type="match status" value="1"/>
</dbReference>
<dbReference type="InterPro" id="IPR029071">
    <property type="entry name" value="Ubiquitin-like_domsf"/>
</dbReference>
<dbReference type="CDD" id="cd13319">
    <property type="entry name" value="PH_RARhoGAP"/>
    <property type="match status" value="1"/>
</dbReference>
<proteinExistence type="predicted"/>
<dbReference type="SMART" id="SM00233">
    <property type="entry name" value="PH"/>
    <property type="match status" value="1"/>
</dbReference>
<dbReference type="Pfam" id="PF00788">
    <property type="entry name" value="RA"/>
    <property type="match status" value="1"/>
</dbReference>
<protein>
    <submittedName>
        <fullName evidence="6">Rho GTPase-activating protein 20-like isoform X1</fullName>
    </submittedName>
</protein>
<feature type="compositionally biased region" description="Polar residues" evidence="2">
    <location>
        <begin position="497"/>
        <end position="509"/>
    </location>
</feature>
<dbReference type="Gene3D" id="2.30.29.30">
    <property type="entry name" value="Pleckstrin-homology domain (PH domain)/Phosphotyrosine-binding domain (PTB)"/>
    <property type="match status" value="1"/>
</dbReference>
<dbReference type="Gene3D" id="3.10.20.90">
    <property type="entry name" value="Phosphatidylinositol 3-kinase Catalytic Subunit, Chain A, domain 1"/>
    <property type="match status" value="1"/>
</dbReference>
<dbReference type="InterPro" id="IPR011993">
    <property type="entry name" value="PH-like_dom_sf"/>
</dbReference>
<feature type="compositionally biased region" description="Low complexity" evidence="2">
    <location>
        <begin position="17"/>
        <end position="32"/>
    </location>
</feature>
<evidence type="ECO:0000259" key="3">
    <source>
        <dbReference type="PROSITE" id="PS50200"/>
    </source>
</evidence>
<dbReference type="PROSITE" id="PS50200">
    <property type="entry name" value="RA"/>
    <property type="match status" value="1"/>
</dbReference>
<feature type="domain" description="Rho-GAP" evidence="4">
    <location>
        <begin position="518"/>
        <end position="657"/>
    </location>
</feature>
<dbReference type="PANTHER" id="PTHR23179">
    <property type="entry name" value="T-CELL ACTIVATION RHO GTPASE ACTIVATING PROTEIN-RELATED"/>
    <property type="match status" value="1"/>
</dbReference>
<dbReference type="Gene3D" id="1.10.555.10">
    <property type="entry name" value="Rho GTPase activation protein"/>
    <property type="match status" value="1"/>
</dbReference>
<reference evidence="6" key="1">
    <citation type="submission" date="2025-08" db="UniProtKB">
        <authorList>
            <consortium name="RefSeq"/>
        </authorList>
    </citation>
    <scope>IDENTIFICATION</scope>
</reference>
<keyword evidence="5" id="KW-1185">Reference proteome</keyword>
<dbReference type="Pfam" id="PF22286">
    <property type="entry name" value="RHG20_PH"/>
    <property type="match status" value="1"/>
</dbReference>
<organism evidence="5 6">
    <name type="scientific">Priapulus caudatus</name>
    <name type="common">Priapulid worm</name>
    <dbReference type="NCBI Taxonomy" id="37621"/>
    <lineage>
        <taxon>Eukaryota</taxon>
        <taxon>Metazoa</taxon>
        <taxon>Ecdysozoa</taxon>
        <taxon>Scalidophora</taxon>
        <taxon>Priapulida</taxon>
        <taxon>Priapulimorpha</taxon>
        <taxon>Priapulimorphida</taxon>
        <taxon>Priapulidae</taxon>
        <taxon>Priapulus</taxon>
    </lineage>
</organism>
<dbReference type="InterPro" id="IPR008936">
    <property type="entry name" value="Rho_GTPase_activation_prot"/>
</dbReference>
<evidence type="ECO:0000256" key="1">
    <source>
        <dbReference type="ARBA" id="ARBA00022468"/>
    </source>
</evidence>
<feature type="region of interest" description="Disordered" evidence="2">
    <location>
        <begin position="638"/>
        <end position="657"/>
    </location>
</feature>
<keyword evidence="1" id="KW-0343">GTPase activation</keyword>
<dbReference type="SUPFAM" id="SSF50729">
    <property type="entry name" value="PH domain-like"/>
    <property type="match status" value="1"/>
</dbReference>
<evidence type="ECO:0000313" key="6">
    <source>
        <dbReference type="RefSeq" id="XP_014661808.1"/>
    </source>
</evidence>
<dbReference type="InterPro" id="IPR000159">
    <property type="entry name" value="RA_dom"/>
</dbReference>